<dbReference type="InterPro" id="IPR000719">
    <property type="entry name" value="Prot_kinase_dom"/>
</dbReference>
<feature type="compositionally biased region" description="Low complexity" evidence="10">
    <location>
        <begin position="578"/>
        <end position="589"/>
    </location>
</feature>
<keyword evidence="6 9" id="KW-0067">ATP-binding</keyword>
<dbReference type="InterPro" id="IPR011009">
    <property type="entry name" value="Kinase-like_dom_sf"/>
</dbReference>
<feature type="region of interest" description="Disordered" evidence="10">
    <location>
        <begin position="631"/>
        <end position="654"/>
    </location>
</feature>
<reference evidence="12 13" key="1">
    <citation type="submission" date="2024-04" db="EMBL/GenBank/DDBJ databases">
        <title>Tritrichomonas musculus Genome.</title>
        <authorList>
            <person name="Alves-Ferreira E."/>
            <person name="Grigg M."/>
            <person name="Lorenzi H."/>
            <person name="Galac M."/>
        </authorList>
    </citation>
    <scope>NUCLEOTIDE SEQUENCE [LARGE SCALE GENOMIC DNA]</scope>
    <source>
        <strain evidence="12 13">EAF2021</strain>
    </source>
</reference>
<evidence type="ECO:0000313" key="12">
    <source>
        <dbReference type="EMBL" id="KAK8857852.1"/>
    </source>
</evidence>
<dbReference type="PROSITE" id="PS00107">
    <property type="entry name" value="PROTEIN_KINASE_ATP"/>
    <property type="match status" value="1"/>
</dbReference>
<keyword evidence="4 9" id="KW-0547">Nucleotide-binding</keyword>
<dbReference type="PANTHER" id="PTHR43895:SF32">
    <property type="entry name" value="SERINE_THREONINE-PROTEIN KINASE CHK1"/>
    <property type="match status" value="1"/>
</dbReference>
<feature type="compositionally biased region" description="Polar residues" evidence="10">
    <location>
        <begin position="590"/>
        <end position="599"/>
    </location>
</feature>
<feature type="compositionally biased region" description="Low complexity" evidence="10">
    <location>
        <begin position="519"/>
        <end position="539"/>
    </location>
</feature>
<dbReference type="EMBL" id="JAPFFF010000019">
    <property type="protein sequence ID" value="KAK8857852.1"/>
    <property type="molecule type" value="Genomic_DNA"/>
</dbReference>
<dbReference type="PROSITE" id="PS50011">
    <property type="entry name" value="PROTEIN_KINASE_DOM"/>
    <property type="match status" value="1"/>
</dbReference>
<keyword evidence="5" id="KW-0418">Kinase</keyword>
<dbReference type="SMART" id="SM00220">
    <property type="entry name" value="S_TKc"/>
    <property type="match status" value="1"/>
</dbReference>
<evidence type="ECO:0000256" key="10">
    <source>
        <dbReference type="SAM" id="MobiDB-lite"/>
    </source>
</evidence>
<evidence type="ECO:0000256" key="3">
    <source>
        <dbReference type="ARBA" id="ARBA00022679"/>
    </source>
</evidence>
<name>A0ABR2I7J5_9EUKA</name>
<keyword evidence="13" id="KW-1185">Reference proteome</keyword>
<feature type="region of interest" description="Disordered" evidence="10">
    <location>
        <begin position="560"/>
        <end position="609"/>
    </location>
</feature>
<accession>A0ABR2I7J5</accession>
<evidence type="ECO:0000256" key="8">
    <source>
        <dbReference type="ARBA" id="ARBA00048679"/>
    </source>
</evidence>
<organism evidence="12 13">
    <name type="scientific">Tritrichomonas musculus</name>
    <dbReference type="NCBI Taxonomy" id="1915356"/>
    <lineage>
        <taxon>Eukaryota</taxon>
        <taxon>Metamonada</taxon>
        <taxon>Parabasalia</taxon>
        <taxon>Tritrichomonadida</taxon>
        <taxon>Tritrichomonadidae</taxon>
        <taxon>Tritrichomonas</taxon>
    </lineage>
</organism>
<evidence type="ECO:0000259" key="11">
    <source>
        <dbReference type="PROSITE" id="PS50011"/>
    </source>
</evidence>
<dbReference type="InterPro" id="IPR017441">
    <property type="entry name" value="Protein_kinase_ATP_BS"/>
</dbReference>
<dbReference type="CDD" id="cd14003">
    <property type="entry name" value="STKc_AMPK-like"/>
    <property type="match status" value="1"/>
</dbReference>
<feature type="compositionally biased region" description="Low complexity" evidence="10">
    <location>
        <begin position="600"/>
        <end position="609"/>
    </location>
</feature>
<proteinExistence type="predicted"/>
<dbReference type="InterPro" id="IPR008271">
    <property type="entry name" value="Ser/Thr_kinase_AS"/>
</dbReference>
<feature type="region of interest" description="Disordered" evidence="10">
    <location>
        <begin position="478"/>
        <end position="539"/>
    </location>
</feature>
<feature type="compositionally biased region" description="Low complexity" evidence="10">
    <location>
        <begin position="494"/>
        <end position="503"/>
    </location>
</feature>
<evidence type="ECO:0000256" key="4">
    <source>
        <dbReference type="ARBA" id="ARBA00022741"/>
    </source>
</evidence>
<evidence type="ECO:0000256" key="5">
    <source>
        <dbReference type="ARBA" id="ARBA00022777"/>
    </source>
</evidence>
<sequence length="748" mass="81824">MDDWQRYTEIPANIGPYQVLGPLGSGSFSVVRLGLDPETKTYYAIKIVPKKCIIERGLESKFENEIRIVQQLRHPGVVQLIDLLKDDSNYYLVMEYCSNGDLYSLITNGTTVTTTSPCANSTPTNSNVNNSNSRSNYNNATSNPNSNNSQINLPEIHHLSEPEAKNYFRQIVDTLLYVHKQGVAHRDLKPENILIDSYGRLKLSDFGLSRFVGKDGLARTPCGSPCYAAPEVIRSGVDMSLAGSYSCYDGRKSDAWSCGVILYAMLTGYLPWTRFRNQASLFQQILDGDFVIPNHVSVQAAYLIRMLMDVIPEQRFSLNDVLASDWMKSTVPMLSPINKSNDEKKPFVINSASVTDSNNAASGSVVMIAQHGFSMNDIPKFGNNKFGVPPNPNDHNRVEYQSCRGPVSLRTVDRFFNRDNTDDENMFHSVDNEKEVLWRSSSASSRTIEGVMKAISTNKKLHMMHLLQHHHASLASASVLPSSSSKRNECSNASSLSSSSSSSPTKYRINIPSSSMNVTSDAVTTSSASSSSNSALTSAIQTPKGMEICVDCETITENSDISRRNETNTSLSHSIPPNSSLNVHNHNSSTKLTNSNSGVHSNSSTFNSHSTEINSNVNVFNSNPSSLNSHMLSFHSTDTSSNSPNNSSLSSHRFNIAPSHSTDINSNNYVINSNSNISESNSSTTIAHSCSPKMTTSMTKINSLHIQHSPCNSSGGILKKASVIANQPVIVSPDIGAQRQIKPVSFIP</sequence>
<dbReference type="PANTHER" id="PTHR43895">
    <property type="entry name" value="CALCIUM/CALMODULIN-DEPENDENT PROTEIN KINASE KINASE-RELATED"/>
    <property type="match status" value="1"/>
</dbReference>
<dbReference type="Pfam" id="PF00069">
    <property type="entry name" value="Pkinase"/>
    <property type="match status" value="2"/>
</dbReference>
<feature type="compositionally biased region" description="Low complexity" evidence="10">
    <location>
        <begin position="120"/>
        <end position="149"/>
    </location>
</feature>
<keyword evidence="3" id="KW-0808">Transferase</keyword>
<evidence type="ECO:0000313" key="13">
    <source>
        <dbReference type="Proteomes" id="UP001470230"/>
    </source>
</evidence>
<comment type="caution">
    <text evidence="12">The sequence shown here is derived from an EMBL/GenBank/DDBJ whole genome shotgun (WGS) entry which is preliminary data.</text>
</comment>
<dbReference type="PROSITE" id="PS00108">
    <property type="entry name" value="PROTEIN_KINASE_ST"/>
    <property type="match status" value="1"/>
</dbReference>
<dbReference type="EC" id="2.7.11.1" evidence="1"/>
<feature type="compositionally biased region" description="Polar residues" evidence="10">
    <location>
        <begin position="567"/>
        <end position="577"/>
    </location>
</feature>
<evidence type="ECO:0000256" key="9">
    <source>
        <dbReference type="PROSITE-ProRule" id="PRU10141"/>
    </source>
</evidence>
<keyword evidence="2" id="KW-0723">Serine/threonine-protein kinase</keyword>
<dbReference type="Proteomes" id="UP001470230">
    <property type="component" value="Unassembled WGS sequence"/>
</dbReference>
<comment type="catalytic activity">
    <reaction evidence="7">
        <text>L-threonyl-[protein] + ATP = O-phospho-L-threonyl-[protein] + ADP + H(+)</text>
        <dbReference type="Rhea" id="RHEA:46608"/>
        <dbReference type="Rhea" id="RHEA-COMP:11060"/>
        <dbReference type="Rhea" id="RHEA-COMP:11605"/>
        <dbReference type="ChEBI" id="CHEBI:15378"/>
        <dbReference type="ChEBI" id="CHEBI:30013"/>
        <dbReference type="ChEBI" id="CHEBI:30616"/>
        <dbReference type="ChEBI" id="CHEBI:61977"/>
        <dbReference type="ChEBI" id="CHEBI:456216"/>
        <dbReference type="EC" id="2.7.11.1"/>
    </reaction>
</comment>
<comment type="catalytic activity">
    <reaction evidence="8">
        <text>L-seryl-[protein] + ATP = O-phospho-L-seryl-[protein] + ADP + H(+)</text>
        <dbReference type="Rhea" id="RHEA:17989"/>
        <dbReference type="Rhea" id="RHEA-COMP:9863"/>
        <dbReference type="Rhea" id="RHEA-COMP:11604"/>
        <dbReference type="ChEBI" id="CHEBI:15378"/>
        <dbReference type="ChEBI" id="CHEBI:29999"/>
        <dbReference type="ChEBI" id="CHEBI:30616"/>
        <dbReference type="ChEBI" id="CHEBI:83421"/>
        <dbReference type="ChEBI" id="CHEBI:456216"/>
        <dbReference type="EC" id="2.7.11.1"/>
    </reaction>
</comment>
<feature type="domain" description="Protein kinase" evidence="11">
    <location>
        <begin position="17"/>
        <end position="327"/>
    </location>
</feature>
<gene>
    <name evidence="12" type="ORF">M9Y10_012947</name>
</gene>
<protein>
    <recommendedName>
        <fullName evidence="1">non-specific serine/threonine protein kinase</fullName>
        <ecNumber evidence="1">2.7.11.1</ecNumber>
    </recommendedName>
</protein>
<dbReference type="SUPFAM" id="SSF56112">
    <property type="entry name" value="Protein kinase-like (PK-like)"/>
    <property type="match status" value="1"/>
</dbReference>
<feature type="region of interest" description="Disordered" evidence="10">
    <location>
        <begin position="114"/>
        <end position="152"/>
    </location>
</feature>
<evidence type="ECO:0000256" key="7">
    <source>
        <dbReference type="ARBA" id="ARBA00047899"/>
    </source>
</evidence>
<dbReference type="Gene3D" id="1.10.510.10">
    <property type="entry name" value="Transferase(Phosphotransferase) domain 1"/>
    <property type="match status" value="2"/>
</dbReference>
<evidence type="ECO:0000256" key="6">
    <source>
        <dbReference type="ARBA" id="ARBA00022840"/>
    </source>
</evidence>
<feature type="compositionally biased region" description="Low complexity" evidence="10">
    <location>
        <begin position="640"/>
        <end position="651"/>
    </location>
</feature>
<evidence type="ECO:0000256" key="2">
    <source>
        <dbReference type="ARBA" id="ARBA00022527"/>
    </source>
</evidence>
<evidence type="ECO:0000256" key="1">
    <source>
        <dbReference type="ARBA" id="ARBA00012513"/>
    </source>
</evidence>
<feature type="binding site" evidence="9">
    <location>
        <position position="51"/>
    </location>
    <ligand>
        <name>ATP</name>
        <dbReference type="ChEBI" id="CHEBI:30616"/>
    </ligand>
</feature>